<comment type="caution">
    <text evidence="2">The sequence shown here is derived from an EMBL/GenBank/DDBJ whole genome shotgun (WGS) entry which is preliminary data.</text>
</comment>
<proteinExistence type="predicted"/>
<dbReference type="OrthoDB" id="1436411at2759"/>
<protein>
    <recommendedName>
        <fullName evidence="1">Reverse transcriptase zinc-binding domain-containing protein</fullName>
    </recommendedName>
</protein>
<accession>A0A835LW06</accession>
<dbReference type="PANTHER" id="PTHR36617:SF15">
    <property type="entry name" value="REVERSE TRANSCRIPTASE ZINC-BINDING DOMAIN-CONTAINING PROTEIN"/>
    <property type="match status" value="1"/>
</dbReference>
<dbReference type="EMBL" id="JADFTS010000006">
    <property type="protein sequence ID" value="KAF9601511.1"/>
    <property type="molecule type" value="Genomic_DNA"/>
</dbReference>
<sequence>MAEVNQNYGRRSFRTNLVCQRWGAAPDVSSSYGCSLWREILATKGRLKENVTYQVGQGHKAKFWKDAWCTDKPFQENFEELFRYASDKDGLVKDHMVRENNGLTWNFKLRHGVREWHIEGVIHMLDALAGLTPSVEEDKWVWKQSSNGNFSSRSYYNLLASSNPYPPQPRTLKLLSMAWRSGVPPKVQFFLRCLLQGKILTTDQLRTRGKEVEAECVLCTQVDETADHAICPHSIVSCLHSWVSPNTTAYGKCIWPLVPYAMWWSIWRTRNDVIFNSKPASIETTIRNIKVNLWLWTSMLSERKGYCFGHL</sequence>
<evidence type="ECO:0000313" key="3">
    <source>
        <dbReference type="Proteomes" id="UP000631114"/>
    </source>
</evidence>
<keyword evidence="3" id="KW-1185">Reference proteome</keyword>
<dbReference type="InterPro" id="IPR026960">
    <property type="entry name" value="RVT-Znf"/>
</dbReference>
<dbReference type="Pfam" id="PF13966">
    <property type="entry name" value="zf-RVT"/>
    <property type="match status" value="1"/>
</dbReference>
<organism evidence="2 3">
    <name type="scientific">Coptis chinensis</name>
    <dbReference type="NCBI Taxonomy" id="261450"/>
    <lineage>
        <taxon>Eukaryota</taxon>
        <taxon>Viridiplantae</taxon>
        <taxon>Streptophyta</taxon>
        <taxon>Embryophyta</taxon>
        <taxon>Tracheophyta</taxon>
        <taxon>Spermatophyta</taxon>
        <taxon>Magnoliopsida</taxon>
        <taxon>Ranunculales</taxon>
        <taxon>Ranunculaceae</taxon>
        <taxon>Coptidoideae</taxon>
        <taxon>Coptis</taxon>
    </lineage>
</organism>
<gene>
    <name evidence="2" type="ORF">IFM89_020306</name>
</gene>
<dbReference type="PANTHER" id="PTHR36617">
    <property type="entry name" value="PROTEIN, PUTATIVE-RELATED"/>
    <property type="match status" value="1"/>
</dbReference>
<evidence type="ECO:0000313" key="2">
    <source>
        <dbReference type="EMBL" id="KAF9601511.1"/>
    </source>
</evidence>
<name>A0A835LW06_9MAGN</name>
<dbReference type="AlphaFoldDB" id="A0A835LW06"/>
<dbReference type="Proteomes" id="UP000631114">
    <property type="component" value="Unassembled WGS sequence"/>
</dbReference>
<reference evidence="2 3" key="1">
    <citation type="submission" date="2020-10" db="EMBL/GenBank/DDBJ databases">
        <title>The Coptis chinensis genome and diversification of protoberbering-type alkaloids.</title>
        <authorList>
            <person name="Wang B."/>
            <person name="Shu S."/>
            <person name="Song C."/>
            <person name="Liu Y."/>
        </authorList>
    </citation>
    <scope>NUCLEOTIDE SEQUENCE [LARGE SCALE GENOMIC DNA]</scope>
    <source>
        <strain evidence="2">HL-2020</strain>
        <tissue evidence="2">Leaf</tissue>
    </source>
</reference>
<feature type="non-terminal residue" evidence="2">
    <location>
        <position position="311"/>
    </location>
</feature>
<feature type="domain" description="Reverse transcriptase zinc-binding" evidence="1">
    <location>
        <begin position="150"/>
        <end position="230"/>
    </location>
</feature>
<evidence type="ECO:0000259" key="1">
    <source>
        <dbReference type="Pfam" id="PF13966"/>
    </source>
</evidence>